<sequence>MASKFKISALTLAVLASMNAFAADDVAQEDNQSTVEEDTVEVISVKGFKGSLLKAINRKRFADGVVDSIHAEDIGKSTDQNIGDALSRITGVTVQEEDGEGTRISVRGAQADMNQVSLNGVALTSGLNGNGADPGFGQSVDLSQFSSDILSSIDVIKTPSADHDEGSLGANVILRTVKPLQLSERRASVTLQGRYNDYSDDVNGKVSFSVSDKFFDDTFGAILTFADETQNTRSDSFFSGWNEFLANVESGRARHLSNGEVITEDMRAFHRGFNSFGLNLNERNRRTVNLGLQYAPTSELDIQLDLSRAEQDLVFDSHSMSVNTSLTRGDSNNAAEHPQEDWWTVDTATRVLVKNTNFNTKGGLNRSIGGKDVSTDAATLKINYQATDELSVELTAGMSRTKDDSKRNLSASTATWNTLAGEPNLLEGQAIEPVGIDCSTGPCSFVFNSGSALIEPGIEGQRGTYYHTSMFMPFDLASQHLGGLNQHQNNNTDTNKSVFLDFDYDLDLGPITTLEFGAKYSERVKDVFIDKASLSDISVPAFNEDGQQVVNLLSPQFIGASEFISPNAFPVNNFMHGVAADGFGLEEGWSFIDPEKALSIAFQEPNVRLIPNPAGTKKIEQDNHSLYGKVNFELMDGRLRGDFGLRYVKTKMAVQGYTSVNFDKNANHLTPYDIVYRKGLANESLPVCDYSQLDGSVDDLVGGCYEPRITHIWGAKANGPTDTIPVPGADGTVSAEELERTRFYQMLDVVYGADGNVQQILQNDSFRDHPEFELFSGPRYPWRVRYWVDNTTDSVEVAGSNKFTGENVASNWLRNFSVEDGSESSVLLPSLNLNYQLNDEIITRFAVSRTMTRPNFNDISPDSKIVESIWADRGWGSVGNPQLKPLKSDNLDLSFEWYFDDTGLAAFTLYRKDMKDFIQQVNEVYYWADIRQQYDLETISLEDLLIIPDGQTPADGCMPVRQTQWRLALEWQFGCDELRLGTKRNGASTTTQGFEVNYVDTYDSLPGAWSGLGLSMNYTFADSESDPEASELTGELLDTFPMRYTPRHSANTAIFWEYEGISLRLAHRYNGIQYTGPSGQYRRWQDATNRLDFSASYKVSQNVSLSFQALNLTDDVNRQFVTADRIKDGFVQNAEGNFLDDTGEVIGITGDDGVFMPSTIDNVDTSRLVDNLFSEGDPMRDGNVDTSKTTSLSKSGRQYRFSVRVDF</sequence>
<reference evidence="8" key="2">
    <citation type="submission" date="2023-01" db="EMBL/GenBank/DDBJ databases">
        <title>Draft genome sequence of Agaribacter marinus strain NBRC 110023.</title>
        <authorList>
            <person name="Sun Q."/>
            <person name="Mori K."/>
        </authorList>
    </citation>
    <scope>NUCLEOTIDE SEQUENCE</scope>
    <source>
        <strain evidence="8">NBRC 110023</strain>
    </source>
</reference>
<evidence type="ECO:0000256" key="3">
    <source>
        <dbReference type="ARBA" id="ARBA00023237"/>
    </source>
</evidence>
<comment type="caution">
    <text evidence="8">The sequence shown here is derived from an EMBL/GenBank/DDBJ whole genome shotgun (WGS) entry which is preliminary data.</text>
</comment>
<dbReference type="InterPro" id="IPR010104">
    <property type="entry name" value="TonB_rcpt_bac"/>
</dbReference>
<feature type="chain" id="PRO_5041384012" description="TonB-dependent receptor" evidence="5">
    <location>
        <begin position="23"/>
        <end position="1207"/>
    </location>
</feature>
<evidence type="ECO:0000259" key="7">
    <source>
        <dbReference type="Pfam" id="PF07715"/>
    </source>
</evidence>
<dbReference type="Pfam" id="PF07715">
    <property type="entry name" value="Plug"/>
    <property type="match status" value="1"/>
</dbReference>
<organism evidence="8 9">
    <name type="scientific">Agaribacter marinus</name>
    <dbReference type="NCBI Taxonomy" id="1431249"/>
    <lineage>
        <taxon>Bacteria</taxon>
        <taxon>Pseudomonadati</taxon>
        <taxon>Pseudomonadota</taxon>
        <taxon>Gammaproteobacteria</taxon>
        <taxon>Alteromonadales</taxon>
        <taxon>Alteromonadaceae</taxon>
        <taxon>Agaribacter</taxon>
    </lineage>
</organism>
<feature type="domain" description="TonB-dependent receptor plug" evidence="7">
    <location>
        <begin position="61"/>
        <end position="169"/>
    </location>
</feature>
<evidence type="ECO:0000313" key="8">
    <source>
        <dbReference type="EMBL" id="GLR69811.1"/>
    </source>
</evidence>
<evidence type="ECO:0000259" key="6">
    <source>
        <dbReference type="Pfam" id="PF00593"/>
    </source>
</evidence>
<keyword evidence="4" id="KW-0798">TonB box</keyword>
<dbReference type="GO" id="GO:0009279">
    <property type="term" value="C:cell outer membrane"/>
    <property type="evidence" value="ECO:0007669"/>
    <property type="project" value="UniProtKB-SubCell"/>
</dbReference>
<evidence type="ECO:0000256" key="2">
    <source>
        <dbReference type="ARBA" id="ARBA00023136"/>
    </source>
</evidence>
<dbReference type="PANTHER" id="PTHR40980:SF3">
    <property type="entry name" value="TONB-DEPENDENT RECEPTOR-LIKE BETA-BARREL DOMAIN-CONTAINING PROTEIN"/>
    <property type="match status" value="1"/>
</dbReference>
<evidence type="ECO:0000256" key="1">
    <source>
        <dbReference type="ARBA" id="ARBA00004442"/>
    </source>
</evidence>
<feature type="domain" description="TonB-dependent receptor-like beta-barrel" evidence="6">
    <location>
        <begin position="464"/>
        <end position="672"/>
    </location>
</feature>
<dbReference type="InterPro" id="IPR036942">
    <property type="entry name" value="Beta-barrel_TonB_sf"/>
</dbReference>
<keyword evidence="2 4" id="KW-0472">Membrane</keyword>
<protein>
    <recommendedName>
        <fullName evidence="10">TonB-dependent receptor</fullName>
    </recommendedName>
</protein>
<gene>
    <name evidence="8" type="ORF">GCM10007852_07190</name>
</gene>
<dbReference type="InterPro" id="IPR000531">
    <property type="entry name" value="Beta-barrel_TonB"/>
</dbReference>
<evidence type="ECO:0000313" key="9">
    <source>
        <dbReference type="Proteomes" id="UP001156601"/>
    </source>
</evidence>
<feature type="signal peptide" evidence="5">
    <location>
        <begin position="1"/>
        <end position="22"/>
    </location>
</feature>
<evidence type="ECO:0000256" key="5">
    <source>
        <dbReference type="SAM" id="SignalP"/>
    </source>
</evidence>
<proteinExistence type="inferred from homology"/>
<keyword evidence="5" id="KW-0732">Signal</keyword>
<comment type="similarity">
    <text evidence="4">Belongs to the TonB-dependent receptor family.</text>
</comment>
<dbReference type="InterPro" id="IPR012910">
    <property type="entry name" value="Plug_dom"/>
</dbReference>
<dbReference type="Pfam" id="PF00593">
    <property type="entry name" value="TonB_dep_Rec_b-barrel"/>
    <property type="match status" value="2"/>
</dbReference>
<dbReference type="Proteomes" id="UP001156601">
    <property type="component" value="Unassembled WGS sequence"/>
</dbReference>
<name>A0AA37WG72_9ALTE</name>
<dbReference type="Gene3D" id="2.40.170.20">
    <property type="entry name" value="TonB-dependent receptor, beta-barrel domain"/>
    <property type="match status" value="2"/>
</dbReference>
<dbReference type="InterPro" id="IPR037066">
    <property type="entry name" value="Plug_dom_sf"/>
</dbReference>
<dbReference type="PANTHER" id="PTHR40980">
    <property type="entry name" value="PLUG DOMAIN-CONTAINING PROTEIN"/>
    <property type="match status" value="1"/>
</dbReference>
<comment type="subcellular location">
    <subcellularLocation>
        <location evidence="1 4">Cell outer membrane</location>
    </subcellularLocation>
</comment>
<evidence type="ECO:0000256" key="4">
    <source>
        <dbReference type="RuleBase" id="RU003357"/>
    </source>
</evidence>
<dbReference type="SUPFAM" id="SSF56935">
    <property type="entry name" value="Porins"/>
    <property type="match status" value="1"/>
</dbReference>
<keyword evidence="9" id="KW-1185">Reference proteome</keyword>
<dbReference type="Gene3D" id="2.170.130.10">
    <property type="entry name" value="TonB-dependent receptor, plug domain"/>
    <property type="match status" value="1"/>
</dbReference>
<feature type="domain" description="TonB-dependent receptor-like beta-barrel" evidence="6">
    <location>
        <begin position="807"/>
        <end position="1112"/>
    </location>
</feature>
<accession>A0AA37WG72</accession>
<keyword evidence="3" id="KW-0998">Cell outer membrane</keyword>
<evidence type="ECO:0008006" key="10">
    <source>
        <dbReference type="Google" id="ProtNLM"/>
    </source>
</evidence>
<dbReference type="EMBL" id="BSOT01000005">
    <property type="protein sequence ID" value="GLR69811.1"/>
    <property type="molecule type" value="Genomic_DNA"/>
</dbReference>
<dbReference type="AlphaFoldDB" id="A0AA37WG72"/>
<dbReference type="RefSeq" id="WP_284216121.1">
    <property type="nucleotide sequence ID" value="NZ_BSOT01000005.1"/>
</dbReference>
<reference evidence="8" key="1">
    <citation type="journal article" date="2014" name="Int. J. Syst. Evol. Microbiol.">
        <title>Complete genome sequence of Corynebacterium casei LMG S-19264T (=DSM 44701T), isolated from a smear-ripened cheese.</title>
        <authorList>
            <consortium name="US DOE Joint Genome Institute (JGI-PGF)"/>
            <person name="Walter F."/>
            <person name="Albersmeier A."/>
            <person name="Kalinowski J."/>
            <person name="Ruckert C."/>
        </authorList>
    </citation>
    <scope>NUCLEOTIDE SEQUENCE</scope>
    <source>
        <strain evidence="8">NBRC 110023</strain>
    </source>
</reference>
<dbReference type="NCBIfam" id="TIGR01782">
    <property type="entry name" value="TonB-Xanth-Caul"/>
    <property type="match status" value="1"/>
</dbReference>